<feature type="transmembrane region" description="Helical" evidence="7">
    <location>
        <begin position="70"/>
        <end position="91"/>
    </location>
</feature>
<dbReference type="Pfam" id="PF00860">
    <property type="entry name" value="Xan_ur_permease"/>
    <property type="match status" value="1"/>
</dbReference>
<sequence length="479" mass="49228">MTSTTSAPRGALDRFFRITERGSTVGTEIRGGLVTFFAMSYIIVLNPLIIGTSADGTGSFLGGGDAPNLSMIASATALIAGVMSILMGVVANFPLAMAAGLGLNAVVAYSIAALPGVTWADAMGVIVIEGLLILVLVLTGFREAVFRAVPGPLKTAIGAGIGLFITLIGLTNAGFVSGDGGTILSLGNLGTWPILVFVVGLVLAIVLHARQVRGAILISILVATALAIVLENTLHIGDRTTNPEAGFNSAPTFTGIVAVPDFSLLGQFDLLGSFQSIGIVTLVLLVFTLLLADFFDTMGTMVAIGAEAKLLDAQGNPPRTKQILIVDSLGAVAGGMGSVSSNTAFVESTAGVGDGARTGLASVVTGVAFLLSTLFAPLVALVPYEAAAPALVLVGFLMLTQVAGIDWKDIEVALPAFLTISFMPFTYSIADGIGAGFIAFIVVKLARGKARDIHWLMWLVGALFVVYFTIEPLRALLGA</sequence>
<proteinExistence type="inferred from homology"/>
<gene>
    <name evidence="8" type="ORF">GCM10023351_12490</name>
</gene>
<accession>A0ABP9A0K0</accession>
<evidence type="ECO:0000256" key="4">
    <source>
        <dbReference type="ARBA" id="ARBA00022692"/>
    </source>
</evidence>
<feature type="transmembrane region" description="Helical" evidence="7">
    <location>
        <begin position="417"/>
        <end position="443"/>
    </location>
</feature>
<feature type="transmembrane region" description="Helical" evidence="7">
    <location>
        <begin position="122"/>
        <end position="141"/>
    </location>
</feature>
<dbReference type="Proteomes" id="UP001501645">
    <property type="component" value="Unassembled WGS sequence"/>
</dbReference>
<feature type="transmembrane region" description="Helical" evidence="7">
    <location>
        <begin position="270"/>
        <end position="292"/>
    </location>
</feature>
<dbReference type="PANTHER" id="PTHR43337">
    <property type="entry name" value="XANTHINE/URACIL PERMEASE C887.17-RELATED"/>
    <property type="match status" value="1"/>
</dbReference>
<name>A0ABP9A0K0_9MICO</name>
<dbReference type="InterPro" id="IPR045018">
    <property type="entry name" value="Azg-like"/>
</dbReference>
<comment type="subcellular location">
    <subcellularLocation>
        <location evidence="1">Endomembrane system</location>
        <topology evidence="1">Multi-pass membrane protein</topology>
    </subcellularLocation>
</comment>
<feature type="transmembrane region" description="Helical" evidence="7">
    <location>
        <begin position="214"/>
        <end position="230"/>
    </location>
</feature>
<evidence type="ECO:0000256" key="3">
    <source>
        <dbReference type="ARBA" id="ARBA00022448"/>
    </source>
</evidence>
<dbReference type="RefSeq" id="WP_345437155.1">
    <property type="nucleotide sequence ID" value="NZ_BAABKO010000002.1"/>
</dbReference>
<evidence type="ECO:0000256" key="2">
    <source>
        <dbReference type="ARBA" id="ARBA00005697"/>
    </source>
</evidence>
<evidence type="ECO:0000256" key="7">
    <source>
        <dbReference type="SAM" id="Phobius"/>
    </source>
</evidence>
<keyword evidence="5 7" id="KW-1133">Transmembrane helix</keyword>
<feature type="transmembrane region" description="Helical" evidence="7">
    <location>
        <begin position="153"/>
        <end position="177"/>
    </location>
</feature>
<keyword evidence="4 7" id="KW-0812">Transmembrane</keyword>
<feature type="transmembrane region" description="Helical" evidence="7">
    <location>
        <begin position="31"/>
        <end position="50"/>
    </location>
</feature>
<keyword evidence="6 7" id="KW-0472">Membrane</keyword>
<dbReference type="EMBL" id="BAABKO010000002">
    <property type="protein sequence ID" value="GAA4770237.1"/>
    <property type="molecule type" value="Genomic_DNA"/>
</dbReference>
<feature type="transmembrane region" description="Helical" evidence="7">
    <location>
        <begin position="189"/>
        <end position="207"/>
    </location>
</feature>
<evidence type="ECO:0000313" key="8">
    <source>
        <dbReference type="EMBL" id="GAA4770237.1"/>
    </source>
</evidence>
<keyword evidence="3" id="KW-0813">Transport</keyword>
<dbReference type="PANTHER" id="PTHR43337:SF1">
    <property type="entry name" value="XANTHINE_URACIL PERMEASE C887.17-RELATED"/>
    <property type="match status" value="1"/>
</dbReference>
<evidence type="ECO:0000256" key="1">
    <source>
        <dbReference type="ARBA" id="ARBA00004127"/>
    </source>
</evidence>
<organism evidence="8 9">
    <name type="scientific">Microbacterium gilvum</name>
    <dbReference type="NCBI Taxonomy" id="1336204"/>
    <lineage>
        <taxon>Bacteria</taxon>
        <taxon>Bacillati</taxon>
        <taxon>Actinomycetota</taxon>
        <taxon>Actinomycetes</taxon>
        <taxon>Micrococcales</taxon>
        <taxon>Microbacteriaceae</taxon>
        <taxon>Microbacterium</taxon>
    </lineage>
</organism>
<comment type="similarity">
    <text evidence="2">Belongs to the nucleobase:cation symporter-2 (NCS2) (TC 2.A.40) family. Azg-like subfamily.</text>
</comment>
<keyword evidence="9" id="KW-1185">Reference proteome</keyword>
<feature type="transmembrane region" description="Helical" evidence="7">
    <location>
        <begin position="98"/>
        <end position="116"/>
    </location>
</feature>
<evidence type="ECO:0000256" key="5">
    <source>
        <dbReference type="ARBA" id="ARBA00022989"/>
    </source>
</evidence>
<feature type="transmembrane region" description="Helical" evidence="7">
    <location>
        <begin position="386"/>
        <end position="405"/>
    </location>
</feature>
<evidence type="ECO:0000256" key="6">
    <source>
        <dbReference type="ARBA" id="ARBA00023136"/>
    </source>
</evidence>
<comment type="caution">
    <text evidence="8">The sequence shown here is derived from an EMBL/GenBank/DDBJ whole genome shotgun (WGS) entry which is preliminary data.</text>
</comment>
<dbReference type="InterPro" id="IPR006043">
    <property type="entry name" value="NCS2"/>
</dbReference>
<reference evidence="9" key="1">
    <citation type="journal article" date="2019" name="Int. J. Syst. Evol. Microbiol.">
        <title>The Global Catalogue of Microorganisms (GCM) 10K type strain sequencing project: providing services to taxonomists for standard genome sequencing and annotation.</title>
        <authorList>
            <consortium name="The Broad Institute Genomics Platform"/>
            <consortium name="The Broad Institute Genome Sequencing Center for Infectious Disease"/>
            <person name="Wu L."/>
            <person name="Ma J."/>
        </authorList>
    </citation>
    <scope>NUCLEOTIDE SEQUENCE [LARGE SCALE GENOMIC DNA]</scope>
    <source>
        <strain evidence="9">JCM 18537</strain>
    </source>
</reference>
<evidence type="ECO:0000313" key="9">
    <source>
        <dbReference type="Proteomes" id="UP001501645"/>
    </source>
</evidence>
<feature type="transmembrane region" description="Helical" evidence="7">
    <location>
        <begin position="360"/>
        <end position="380"/>
    </location>
</feature>
<protein>
    <submittedName>
        <fullName evidence="8">NCS2 family permease</fullName>
    </submittedName>
</protein>
<feature type="transmembrane region" description="Helical" evidence="7">
    <location>
        <begin position="455"/>
        <end position="477"/>
    </location>
</feature>